<accession>A0A031LUM5</accession>
<feature type="domain" description="SIS" evidence="1">
    <location>
        <begin position="16"/>
        <end position="146"/>
    </location>
</feature>
<dbReference type="RefSeq" id="WP_048098945.1">
    <property type="nucleotide sequence ID" value="NZ_JFZT01000019.1"/>
</dbReference>
<evidence type="ECO:0000259" key="1">
    <source>
        <dbReference type="PROSITE" id="PS51464"/>
    </source>
</evidence>
<dbReference type="GO" id="GO:0016853">
    <property type="term" value="F:isomerase activity"/>
    <property type="evidence" value="ECO:0007669"/>
    <property type="project" value="UniProtKB-KW"/>
</dbReference>
<dbReference type="PROSITE" id="PS51464">
    <property type="entry name" value="SIS"/>
    <property type="match status" value="1"/>
</dbReference>
<proteinExistence type="predicted"/>
<dbReference type="STRING" id="1160895.CM19_03170"/>
<organism evidence="2 3">
    <name type="scientific">Candidatus Acidianus copahuensis</name>
    <dbReference type="NCBI Taxonomy" id="1160895"/>
    <lineage>
        <taxon>Archaea</taxon>
        <taxon>Thermoproteota</taxon>
        <taxon>Thermoprotei</taxon>
        <taxon>Sulfolobales</taxon>
        <taxon>Sulfolobaceae</taxon>
        <taxon>Acidianus</taxon>
    </lineage>
</organism>
<dbReference type="AlphaFoldDB" id="A0A031LUM5"/>
<dbReference type="InterPro" id="IPR046348">
    <property type="entry name" value="SIS_dom_sf"/>
</dbReference>
<name>A0A031LUM5_9CREN</name>
<sequence length="274" mass="30538">MELARLMEKELNSYSKVSTPSRVEKAYVTGAGDSYAAALSIQGKTNGRFIAIDPYEAMKAQLNMPLIVLSVSGKPKTNIELVKKFKGRTKIIAITANRSSQLATLADETIDLPYRSSITLPGSLSFLLSLSALYSLAGEEEDEEEPDGVVTLDSSPFFVGSNENYGIAYFAYLKLAEIFGRSSNYERLEQFCHSPIFSTRKRQIFILSSGDKRERDLSEGIDFTEVHLTPCMGAFCNAKFIIKAIIETAKKERLEKPFFLSDKKILDLSSKMIY</sequence>
<dbReference type="GO" id="GO:0097367">
    <property type="term" value="F:carbohydrate derivative binding"/>
    <property type="evidence" value="ECO:0007669"/>
    <property type="project" value="InterPro"/>
</dbReference>
<keyword evidence="3" id="KW-1185">Reference proteome</keyword>
<evidence type="ECO:0000313" key="3">
    <source>
        <dbReference type="Proteomes" id="UP000024332"/>
    </source>
</evidence>
<comment type="caution">
    <text evidence="2">The sequence shown here is derived from an EMBL/GenBank/DDBJ whole genome shotgun (WGS) entry which is preliminary data.</text>
</comment>
<dbReference type="GO" id="GO:1901135">
    <property type="term" value="P:carbohydrate derivative metabolic process"/>
    <property type="evidence" value="ECO:0007669"/>
    <property type="project" value="InterPro"/>
</dbReference>
<dbReference type="OrthoDB" id="34358at2157"/>
<dbReference type="InterPro" id="IPR001347">
    <property type="entry name" value="SIS_dom"/>
</dbReference>
<reference evidence="2 3" key="1">
    <citation type="submission" date="2014-03" db="EMBL/GenBank/DDBJ databases">
        <title>Draft genome sequence of the novel thermoacidophilic archaea Acidianus copahuensis ALE1 strain, isolated from Copahue volcanic area in Neuquen Argentina.</title>
        <authorList>
            <person name="Urbieta M.S."/>
            <person name="Rascovan N."/>
            <person name="Castro C."/>
            <person name="Revale S."/>
            <person name="Giaveno M.A."/>
            <person name="Vazquez M.P."/>
            <person name="Donati E.R."/>
        </authorList>
    </citation>
    <scope>NUCLEOTIDE SEQUENCE [LARGE SCALE GENOMIC DNA]</scope>
    <source>
        <strain evidence="2 3">ALE1</strain>
    </source>
</reference>
<dbReference type="Gene3D" id="3.40.50.10490">
    <property type="entry name" value="Glucose-6-phosphate isomerase like protein, domain 1"/>
    <property type="match status" value="2"/>
</dbReference>
<evidence type="ECO:0000313" key="2">
    <source>
        <dbReference type="EMBL" id="EZQ10848.1"/>
    </source>
</evidence>
<dbReference type="Proteomes" id="UP000024332">
    <property type="component" value="Unassembled WGS sequence"/>
</dbReference>
<protein>
    <submittedName>
        <fullName evidence="2">Sugar isomerase</fullName>
    </submittedName>
</protein>
<dbReference type="EMBL" id="JFZT01000019">
    <property type="protein sequence ID" value="EZQ10848.1"/>
    <property type="molecule type" value="Genomic_DNA"/>
</dbReference>
<dbReference type="Pfam" id="PF01380">
    <property type="entry name" value="SIS"/>
    <property type="match status" value="1"/>
</dbReference>
<gene>
    <name evidence="2" type="ORF">CM19_03170</name>
</gene>
<dbReference type="SUPFAM" id="SSF53697">
    <property type="entry name" value="SIS domain"/>
    <property type="match status" value="1"/>
</dbReference>
<keyword evidence="2" id="KW-0413">Isomerase</keyword>